<proteinExistence type="predicted"/>
<feature type="signal peptide" evidence="1">
    <location>
        <begin position="1"/>
        <end position="21"/>
    </location>
</feature>
<feature type="chain" id="PRO_5004744780" evidence="1">
    <location>
        <begin position="22"/>
        <end position="171"/>
    </location>
</feature>
<gene>
    <name evidence="3" type="primary">pru1</name>
    <name evidence="3" type="ORF">EPIR_2593</name>
</gene>
<dbReference type="EMBL" id="CAHS01000015">
    <property type="protein sequence ID" value="CCG87956.1"/>
    <property type="molecule type" value="Genomic_DNA"/>
</dbReference>
<evidence type="ECO:0000256" key="1">
    <source>
        <dbReference type="SAM" id="SignalP"/>
    </source>
</evidence>
<dbReference type="STRING" id="1161919.EPIR_2593"/>
<dbReference type="SMART" id="SM00972">
    <property type="entry name" value="SCPU"/>
    <property type="match status" value="1"/>
</dbReference>
<dbReference type="PANTHER" id="PTHR37089:SF3">
    <property type="entry name" value="EXPORTED PROTEIN"/>
    <property type="match status" value="1"/>
</dbReference>
<organism evidence="3 4">
    <name type="scientific">Erwinia piriflorinigrans CFBP 5888</name>
    <dbReference type="NCBI Taxonomy" id="1161919"/>
    <lineage>
        <taxon>Bacteria</taxon>
        <taxon>Pseudomonadati</taxon>
        <taxon>Pseudomonadota</taxon>
        <taxon>Gammaproteobacteria</taxon>
        <taxon>Enterobacterales</taxon>
        <taxon>Erwiniaceae</taxon>
        <taxon>Erwinia</taxon>
    </lineage>
</organism>
<dbReference type="RefSeq" id="WP_023655735.1">
    <property type="nucleotide sequence ID" value="NZ_CAHS01000015.1"/>
</dbReference>
<protein>
    <submittedName>
        <fullName evidence="3">Protein U</fullName>
    </submittedName>
</protein>
<dbReference type="PANTHER" id="PTHR37089">
    <property type="entry name" value="PROTEIN U-RELATED"/>
    <property type="match status" value="1"/>
</dbReference>
<dbReference type="InterPro" id="IPR007893">
    <property type="entry name" value="Spore_coat_U/FanG"/>
</dbReference>
<keyword evidence="1" id="KW-0732">Signal</keyword>
<dbReference type="OrthoDB" id="8588792at2"/>
<name>V5ZA98_9GAMM</name>
<reference evidence="3 4" key="1">
    <citation type="journal article" date="2013" name="Syst. Appl. Microbiol.">
        <title>Phylogenetic position and virulence apparatus of the pear flower necrosis pathogen Erwinia piriflorinigrans CFBP 5888T as assessed by comparative genomics.</title>
        <authorList>
            <person name="Smits T.H."/>
            <person name="Rezzonico F."/>
            <person name="Lopez M.M."/>
            <person name="Blom J."/>
            <person name="Goesmann A."/>
            <person name="Frey J.E."/>
            <person name="Duffy B."/>
        </authorList>
    </citation>
    <scope>NUCLEOTIDE SEQUENCE [LARGE SCALE GENOMIC DNA]</scope>
    <source>
        <strain evidence="4">CFBP5888</strain>
    </source>
</reference>
<evidence type="ECO:0000313" key="3">
    <source>
        <dbReference type="EMBL" id="CCG87956.1"/>
    </source>
</evidence>
<sequence length="171" mass="17440">MRIHVISLLIAGSLVAGNAVAGSVTNPIAVQATVVPGCVLGNGTAGSDNFGTINFGNVTSLSTNVDVLTNIGTGSILLTCTPGIPVQIALDAGLNSVSTSTRLLKNGANVLSYQLYQDGGHTIVWGTGSDSYHFTSLPIPSNSNIFARLNSQGSFPVAGVYTDTVTATISW</sequence>
<dbReference type="Proteomes" id="UP000018217">
    <property type="component" value="Unassembled WGS sequence"/>
</dbReference>
<evidence type="ECO:0000313" key="4">
    <source>
        <dbReference type="Proteomes" id="UP000018217"/>
    </source>
</evidence>
<comment type="caution">
    <text evidence="3">The sequence shown here is derived from an EMBL/GenBank/DDBJ whole genome shotgun (WGS) entry which is preliminary data.</text>
</comment>
<accession>V5ZA98</accession>
<evidence type="ECO:0000259" key="2">
    <source>
        <dbReference type="Pfam" id="PF05229"/>
    </source>
</evidence>
<feature type="domain" description="Spore coat protein U/FanG" evidence="2">
    <location>
        <begin position="26"/>
        <end position="168"/>
    </location>
</feature>
<dbReference type="Pfam" id="PF05229">
    <property type="entry name" value="SCPU"/>
    <property type="match status" value="1"/>
</dbReference>
<dbReference type="AlphaFoldDB" id="V5ZA98"/>
<keyword evidence="4" id="KW-1185">Reference proteome</keyword>
<dbReference type="InterPro" id="IPR053167">
    <property type="entry name" value="Spore_coat_component"/>
</dbReference>